<dbReference type="STRING" id="1855912.LuPra_03834"/>
<dbReference type="OrthoDB" id="9771229at2"/>
<accession>A0A143PQE8</accession>
<proteinExistence type="inferred from homology"/>
<organism evidence="8 9">
    <name type="scientific">Luteitalea pratensis</name>
    <dbReference type="NCBI Taxonomy" id="1855912"/>
    <lineage>
        <taxon>Bacteria</taxon>
        <taxon>Pseudomonadati</taxon>
        <taxon>Acidobacteriota</taxon>
        <taxon>Vicinamibacteria</taxon>
        <taxon>Vicinamibacterales</taxon>
        <taxon>Vicinamibacteraceae</taxon>
        <taxon>Luteitalea</taxon>
    </lineage>
</organism>
<sequence>MIVSMTGFAAATRESDDLAVNVTLRSVNHRHLDVQFRLPQSVQGLETAFRAAIQQRLARGRVELAMSVQERTEPVMVVEIDEALVQAVGNAVAKARESGLVEGPLLPGDMLRIPQVLKVREERQPVDTARLEEVVRAVLDEALLALNEMRQKEGQFLATEIEERRQAFVALVDALEEASREGAAGIQQRLLQRVAEIRLDPQLDETLVAQEVVKFVARSEIREELVRLRAHLGHWMDLVAGDEPVGRKLDFLLQEMNREVNTIGSKAEGARASALVVTAKAELEKMREQVQNVE</sequence>
<dbReference type="Pfam" id="PF03755">
    <property type="entry name" value="YicC-like_N"/>
    <property type="match status" value="1"/>
</dbReference>
<dbReference type="GO" id="GO:0004521">
    <property type="term" value="F:RNA endonuclease activity"/>
    <property type="evidence" value="ECO:0007669"/>
    <property type="project" value="InterPro"/>
</dbReference>
<dbReference type="PATRIC" id="fig|1813736.3.peg.4040"/>
<dbReference type="InterPro" id="IPR013527">
    <property type="entry name" value="YicC-like_N"/>
</dbReference>
<evidence type="ECO:0000256" key="3">
    <source>
        <dbReference type="ARBA" id="ARBA00022759"/>
    </source>
</evidence>
<comment type="similarity">
    <text evidence="5">Belongs to the YicC/YloC family.</text>
</comment>
<dbReference type="PANTHER" id="PTHR30636:SF3">
    <property type="entry name" value="UPF0701 PROTEIN YICC"/>
    <property type="match status" value="1"/>
</dbReference>
<dbReference type="PANTHER" id="PTHR30636">
    <property type="entry name" value="UPF0701 PROTEIN YICC"/>
    <property type="match status" value="1"/>
</dbReference>
<dbReference type="RefSeq" id="WP_110172218.1">
    <property type="nucleotide sequence ID" value="NZ_CP015136.1"/>
</dbReference>
<evidence type="ECO:0000256" key="5">
    <source>
        <dbReference type="ARBA" id="ARBA00035648"/>
    </source>
</evidence>
<evidence type="ECO:0000256" key="4">
    <source>
        <dbReference type="ARBA" id="ARBA00022801"/>
    </source>
</evidence>
<evidence type="ECO:0000256" key="2">
    <source>
        <dbReference type="ARBA" id="ARBA00022722"/>
    </source>
</evidence>
<feature type="domain" description="Endoribonuclease YicC-like N-terminal" evidence="6">
    <location>
        <begin position="2"/>
        <end position="158"/>
    </location>
</feature>
<dbReference type="InterPro" id="IPR005229">
    <property type="entry name" value="YicC/YloC-like"/>
</dbReference>
<keyword evidence="3" id="KW-0255">Endonuclease</keyword>
<dbReference type="InterPro" id="IPR013551">
    <property type="entry name" value="YicC-like_C"/>
</dbReference>
<dbReference type="AlphaFoldDB" id="A0A143PQE8"/>
<comment type="cofactor">
    <cofactor evidence="1">
        <name>a divalent metal cation</name>
        <dbReference type="ChEBI" id="CHEBI:60240"/>
    </cofactor>
</comment>
<evidence type="ECO:0000259" key="7">
    <source>
        <dbReference type="Pfam" id="PF08340"/>
    </source>
</evidence>
<evidence type="ECO:0000313" key="8">
    <source>
        <dbReference type="EMBL" id="AMY10596.1"/>
    </source>
</evidence>
<dbReference type="KEGG" id="abac:LuPra_03834"/>
<evidence type="ECO:0000313" key="9">
    <source>
        <dbReference type="Proteomes" id="UP000076079"/>
    </source>
</evidence>
<evidence type="ECO:0000256" key="1">
    <source>
        <dbReference type="ARBA" id="ARBA00001968"/>
    </source>
</evidence>
<dbReference type="GO" id="GO:0016787">
    <property type="term" value="F:hydrolase activity"/>
    <property type="evidence" value="ECO:0007669"/>
    <property type="project" value="UniProtKB-KW"/>
</dbReference>
<dbReference type="EMBL" id="CP015136">
    <property type="protein sequence ID" value="AMY10596.1"/>
    <property type="molecule type" value="Genomic_DNA"/>
</dbReference>
<dbReference type="Pfam" id="PF08340">
    <property type="entry name" value="YicC-like_C"/>
    <property type="match status" value="1"/>
</dbReference>
<reference evidence="8 9" key="1">
    <citation type="journal article" date="2016" name="Genome Announc.">
        <title>First Complete Genome Sequence of a Subdivision 6 Acidobacterium Strain.</title>
        <authorList>
            <person name="Huang S."/>
            <person name="Vieira S."/>
            <person name="Bunk B."/>
            <person name="Riedel T."/>
            <person name="Sproer C."/>
            <person name="Overmann J."/>
        </authorList>
    </citation>
    <scope>NUCLEOTIDE SEQUENCE [LARGE SCALE GENOMIC DNA]</scope>
    <source>
        <strain evidence="9">DSM 100886 HEG_-6_39</strain>
    </source>
</reference>
<keyword evidence="4" id="KW-0378">Hydrolase</keyword>
<evidence type="ECO:0000259" key="6">
    <source>
        <dbReference type="Pfam" id="PF03755"/>
    </source>
</evidence>
<keyword evidence="9" id="KW-1185">Reference proteome</keyword>
<reference evidence="9" key="2">
    <citation type="submission" date="2016-04" db="EMBL/GenBank/DDBJ databases">
        <title>First Complete Genome Sequence of a Subdivision 6 Acidobacterium.</title>
        <authorList>
            <person name="Huang S."/>
            <person name="Vieira S."/>
            <person name="Bunk B."/>
            <person name="Riedel T."/>
            <person name="Sproeer C."/>
            <person name="Overmann J."/>
        </authorList>
    </citation>
    <scope>NUCLEOTIDE SEQUENCE [LARGE SCALE GENOMIC DNA]</scope>
    <source>
        <strain evidence="9">DSM 100886 HEG_-6_39</strain>
    </source>
</reference>
<dbReference type="Proteomes" id="UP000076079">
    <property type="component" value="Chromosome"/>
</dbReference>
<dbReference type="NCBIfam" id="TIGR00255">
    <property type="entry name" value="YicC/YloC family endoribonuclease"/>
    <property type="match status" value="1"/>
</dbReference>
<keyword evidence="2" id="KW-0540">Nuclease</keyword>
<name>A0A143PQE8_LUTPR</name>
<protein>
    <recommendedName>
        <fullName evidence="10">YicC-like family, N-terminal region</fullName>
    </recommendedName>
</protein>
<feature type="domain" description="Endoribonuclease YicC-like C-terminal" evidence="7">
    <location>
        <begin position="179"/>
        <end position="294"/>
    </location>
</feature>
<gene>
    <name evidence="8" type="ORF">LuPra_03834</name>
</gene>
<evidence type="ECO:0008006" key="10">
    <source>
        <dbReference type="Google" id="ProtNLM"/>
    </source>
</evidence>